<dbReference type="EMBL" id="CP046172">
    <property type="protein sequence ID" value="QIS16395.1"/>
    <property type="molecule type" value="Genomic_DNA"/>
</dbReference>
<gene>
    <name evidence="1" type="ORF">F5544_42935</name>
</gene>
<evidence type="ECO:0008006" key="3">
    <source>
        <dbReference type="Google" id="ProtNLM"/>
    </source>
</evidence>
<evidence type="ECO:0000313" key="1">
    <source>
        <dbReference type="EMBL" id="QIS16395.1"/>
    </source>
</evidence>
<dbReference type="Proteomes" id="UP000503540">
    <property type="component" value="Chromosome"/>
</dbReference>
<dbReference type="KEGG" id="nah:F5544_42935"/>
<dbReference type="AlphaFoldDB" id="A0A6G9YSV1"/>
<accession>A0A6G9YSV1</accession>
<proteinExistence type="predicted"/>
<protein>
    <recommendedName>
        <fullName evidence="3">Prevent-host-death protein</fullName>
    </recommendedName>
</protein>
<name>A0A6G9YSV1_9NOCA</name>
<sequence>MGATATWSEFLRDPNRVIETMEADGSVTLVRRSAPPVRLSDADAAVAAEETLGALTLLLSLALDDDMLTKLVSKLTFAFPWIELLPETQRPEFVADFLHNARAGFAIGRLDVLTATLAAWRDTATAYADSRIRVDGSDLHYLENAVPVPDPKGDE</sequence>
<reference evidence="1 2" key="1">
    <citation type="journal article" date="2019" name="ACS Chem. Biol.">
        <title>Identification and Mobilization of a Cryptic Antibiotic Biosynthesis Gene Locus from a Human-Pathogenic Nocardia Isolate.</title>
        <authorList>
            <person name="Herisse M."/>
            <person name="Ishida K."/>
            <person name="Porter J.L."/>
            <person name="Howden B."/>
            <person name="Hertweck C."/>
            <person name="Stinear T.P."/>
            <person name="Pidot S.J."/>
        </authorList>
    </citation>
    <scope>NUCLEOTIDE SEQUENCE [LARGE SCALE GENOMIC DNA]</scope>
    <source>
        <strain evidence="1 2">AUSMDU00012717</strain>
    </source>
</reference>
<evidence type="ECO:0000313" key="2">
    <source>
        <dbReference type="Proteomes" id="UP000503540"/>
    </source>
</evidence>
<keyword evidence="2" id="KW-1185">Reference proteome</keyword>
<organism evidence="1 2">
    <name type="scientific">Nocardia arthritidis</name>
    <dbReference type="NCBI Taxonomy" id="228602"/>
    <lineage>
        <taxon>Bacteria</taxon>
        <taxon>Bacillati</taxon>
        <taxon>Actinomycetota</taxon>
        <taxon>Actinomycetes</taxon>
        <taxon>Mycobacteriales</taxon>
        <taxon>Nocardiaceae</taxon>
        <taxon>Nocardia</taxon>
    </lineage>
</organism>
<dbReference type="RefSeq" id="WP_167478486.1">
    <property type="nucleotide sequence ID" value="NZ_CP046172.1"/>
</dbReference>